<feature type="region of interest" description="Disordered" evidence="5">
    <location>
        <begin position="155"/>
        <end position="207"/>
    </location>
</feature>
<dbReference type="Proteomes" id="UP000694240">
    <property type="component" value="Chromosome 13"/>
</dbReference>
<organism evidence="7 8">
    <name type="scientific">Arabidopsis thaliana x Arabidopsis arenosa</name>
    <dbReference type="NCBI Taxonomy" id="1240361"/>
    <lineage>
        <taxon>Eukaryota</taxon>
        <taxon>Viridiplantae</taxon>
        <taxon>Streptophyta</taxon>
        <taxon>Embryophyta</taxon>
        <taxon>Tracheophyta</taxon>
        <taxon>Spermatophyta</taxon>
        <taxon>Magnoliopsida</taxon>
        <taxon>eudicotyledons</taxon>
        <taxon>Gunneridae</taxon>
        <taxon>Pentapetalae</taxon>
        <taxon>rosids</taxon>
        <taxon>malvids</taxon>
        <taxon>Brassicales</taxon>
        <taxon>Brassicaceae</taxon>
        <taxon>Camelineae</taxon>
        <taxon>Arabidopsis</taxon>
    </lineage>
</organism>
<evidence type="ECO:0000259" key="6">
    <source>
        <dbReference type="PROSITE" id="PS50966"/>
    </source>
</evidence>
<sequence length="820" mass="93528">MDTRKIPVLCYWNGCIKDGPDGPYYEGTVPRVIRVESKVDLPKLLNHMHRVTGFEKGKFQIGLMCRYPYIVQKSMVKYVRMPIVDDCSLETMLEVPSCHPSINNVELYLEVKPVPDEGVGPVASSLANQVTRKRSRQEDINTNADVNVRDNTLKTLQEGNSNGWIEEDESTDGGNCGKNGDNAWDAQKDSNMKNPVPTKSFSKDDGNCGKNCGNAGDAQKDSNMKNPVPTKSLIDNVSEEMIFSSSWLDERELHLGMVFRDKYELEKAVKLYSNRRQRMYTKYESDFSGTYDYKCKTYCVWILKAAKTNNNGLKITEYVGPHSCKPANVSSDFLAGELKGLIKAQPSLSVAELNMWVKEEFGYTVSSTNMWDAKKKAITAILRDLDNSFNVLPKFMAALSSSNKMVLEWQYDLFPDRKDATFRSVFWAFQQSIQGFPHLRPLIIVDTIDLNGNYPAKMLVAGGFDAENRLFPLAFAITTQESLSADTWRWFFACIRNKVTQRKGLCLITSVNPDIVAVVNEPECQWAQHRFCLRHMCFKFYDVFHNNLMTELVYKAGSTMDISRFDYYLKKIEKMDPEARKWLEKMPRHQWALAYDDGGIRFGIMTANTIFTTYGCISKALDFPITTCILLIFDDLAEHFKSRHVLPAESLNGRDLFAKHVMTNLEEYNVASQTHDVLPLDQAGERFQVTEVMHVEKKRFVVHISYRFCTCGIWQLCKYPCSHVLAVCRRMNSDHLQYVNDCYNTESSLRVYAADFNPLPSVSDWPEASEVPRLFAPGTRPPSVVRPVTAELSRNDTATSKFVIGRKRSTGRDQTEFEPK</sequence>
<dbReference type="PROSITE" id="PS50966">
    <property type="entry name" value="ZF_SWIM"/>
    <property type="match status" value="1"/>
</dbReference>
<evidence type="ECO:0000256" key="4">
    <source>
        <dbReference type="PROSITE-ProRule" id="PRU00325"/>
    </source>
</evidence>
<dbReference type="GO" id="GO:0008270">
    <property type="term" value="F:zinc ion binding"/>
    <property type="evidence" value="ECO:0007669"/>
    <property type="project" value="UniProtKB-KW"/>
</dbReference>
<name>A0A8T1XG63_9BRAS</name>
<dbReference type="Pfam" id="PF04434">
    <property type="entry name" value="SWIM"/>
    <property type="match status" value="1"/>
</dbReference>
<feature type="domain" description="SWIM-type" evidence="6">
    <location>
        <begin position="700"/>
        <end position="732"/>
    </location>
</feature>
<accession>A0A8T1XG63</accession>
<evidence type="ECO:0000313" key="7">
    <source>
        <dbReference type="EMBL" id="KAG7533543.1"/>
    </source>
</evidence>
<dbReference type="EMBL" id="JAEFBK010000013">
    <property type="protein sequence ID" value="KAG7533543.1"/>
    <property type="molecule type" value="Genomic_DNA"/>
</dbReference>
<evidence type="ECO:0000256" key="1">
    <source>
        <dbReference type="ARBA" id="ARBA00022723"/>
    </source>
</evidence>
<feature type="region of interest" description="Disordered" evidence="5">
    <location>
        <begin position="796"/>
        <end position="820"/>
    </location>
</feature>
<gene>
    <name evidence="7" type="ORF">ISN45_Aa08g011710</name>
</gene>
<comment type="caution">
    <text evidence="7">The sequence shown here is derived from an EMBL/GenBank/DDBJ whole genome shotgun (WGS) entry which is preliminary data.</text>
</comment>
<dbReference type="PANTHER" id="PTHR31973">
    <property type="entry name" value="POLYPROTEIN, PUTATIVE-RELATED"/>
    <property type="match status" value="1"/>
</dbReference>
<dbReference type="AlphaFoldDB" id="A0A8T1XG63"/>
<reference evidence="7 8" key="1">
    <citation type="submission" date="2020-12" db="EMBL/GenBank/DDBJ databases">
        <title>Concerted genomic and epigenomic changes stabilize Arabidopsis allopolyploids.</title>
        <authorList>
            <person name="Chen Z."/>
        </authorList>
    </citation>
    <scope>NUCLEOTIDE SEQUENCE [LARGE SCALE GENOMIC DNA]</scope>
    <source>
        <strain evidence="7">Allo738</strain>
        <tissue evidence="7">Leaf</tissue>
    </source>
</reference>
<keyword evidence="2 4" id="KW-0863">Zinc-finger</keyword>
<evidence type="ECO:0000256" key="3">
    <source>
        <dbReference type="ARBA" id="ARBA00022833"/>
    </source>
</evidence>
<dbReference type="PANTHER" id="PTHR31973:SF195">
    <property type="entry name" value="MUDR FAMILY TRANSPOSASE"/>
    <property type="match status" value="1"/>
</dbReference>
<feature type="compositionally biased region" description="Basic and acidic residues" evidence="5">
    <location>
        <begin position="810"/>
        <end position="820"/>
    </location>
</feature>
<keyword evidence="3" id="KW-0862">Zinc</keyword>
<keyword evidence="1" id="KW-0479">Metal-binding</keyword>
<dbReference type="InterPro" id="IPR007527">
    <property type="entry name" value="Znf_SWIM"/>
</dbReference>
<dbReference type="InterPro" id="IPR006564">
    <property type="entry name" value="Znf_PMZ"/>
</dbReference>
<dbReference type="SMART" id="SM00575">
    <property type="entry name" value="ZnF_PMZ"/>
    <property type="match status" value="1"/>
</dbReference>
<keyword evidence="8" id="KW-1185">Reference proteome</keyword>
<evidence type="ECO:0000256" key="2">
    <source>
        <dbReference type="ARBA" id="ARBA00022771"/>
    </source>
</evidence>
<evidence type="ECO:0000256" key="5">
    <source>
        <dbReference type="SAM" id="MobiDB-lite"/>
    </source>
</evidence>
<evidence type="ECO:0000313" key="8">
    <source>
        <dbReference type="Proteomes" id="UP000694240"/>
    </source>
</evidence>
<protein>
    <submittedName>
        <fullName evidence="7">Zinc finger PMZ-type</fullName>
    </submittedName>
</protein>
<proteinExistence type="predicted"/>